<dbReference type="EnsemblPlants" id="Kaladp0102s0098.2.v1.1">
    <property type="protein sequence ID" value="Kaladp0102s0098.2.v1.1"/>
    <property type="gene ID" value="Kaladp0102s0098.v1.1"/>
</dbReference>
<dbReference type="PANTHER" id="PTHR10543">
    <property type="entry name" value="BETA-CAROTENE DIOXYGENASE"/>
    <property type="match status" value="1"/>
</dbReference>
<organism evidence="6 7">
    <name type="scientific">Kalanchoe fedtschenkoi</name>
    <name type="common">Lavender scallops</name>
    <name type="synonym">South American air plant</name>
    <dbReference type="NCBI Taxonomy" id="63787"/>
    <lineage>
        <taxon>Eukaryota</taxon>
        <taxon>Viridiplantae</taxon>
        <taxon>Streptophyta</taxon>
        <taxon>Embryophyta</taxon>
        <taxon>Tracheophyta</taxon>
        <taxon>Spermatophyta</taxon>
        <taxon>Magnoliopsida</taxon>
        <taxon>eudicotyledons</taxon>
        <taxon>Gunneridae</taxon>
        <taxon>Pentapetalae</taxon>
        <taxon>Saxifragales</taxon>
        <taxon>Crassulaceae</taxon>
        <taxon>Kalanchoe</taxon>
    </lineage>
</organism>
<keyword evidence="3" id="KW-0560">Oxidoreductase</keyword>
<comment type="similarity">
    <text evidence="1">Belongs to the carotenoid oxygenase family.</text>
</comment>
<feature type="binding site" evidence="5">
    <location>
        <position position="235"/>
    </location>
    <ligand>
        <name>Fe cation</name>
        <dbReference type="ChEBI" id="CHEBI:24875"/>
        <note>catalytic</note>
    </ligand>
</feature>
<protein>
    <submittedName>
        <fullName evidence="6">Uncharacterized protein</fullName>
    </submittedName>
</protein>
<feature type="binding site" evidence="5">
    <location>
        <position position="299"/>
    </location>
    <ligand>
        <name>Fe cation</name>
        <dbReference type="ChEBI" id="CHEBI:24875"/>
        <note>catalytic</note>
    </ligand>
</feature>
<keyword evidence="3" id="KW-0223">Dioxygenase</keyword>
<evidence type="ECO:0000313" key="6">
    <source>
        <dbReference type="EnsemblPlants" id="Kaladp0102s0098.2.v1.1"/>
    </source>
</evidence>
<evidence type="ECO:0000256" key="2">
    <source>
        <dbReference type="ARBA" id="ARBA00022723"/>
    </source>
</evidence>
<dbReference type="Proteomes" id="UP000594263">
    <property type="component" value="Unplaced"/>
</dbReference>
<sequence>MRHIPAAVLSCFEFDLCGRDIYRSTPVRLNNNLRERSFAMGLLADVRFRVKCAHRSSKLAAGVVQGLKKSVSLTLKALKWPPLMKELERLSRQLDASKACVRKIPPAVLDACFDLVFEFVDQPFPPLQLRFGKANKDVSNTSVFELGGRCYAAAENHLPQEIDLLTLETLGEYDVNGAWNRPFTAHPKKDPVSGELIIIGVDAFKPYVELGVISADGERLVHKVDLQYKRRLICHDLGITQRYNVLLDFPLTIDVGRLVRGGPLIKYEGGEYARIGVMPRYGTSSSVRWFDVEPNITFHILNCFEDGDEVVVRGCRARQSIIPGPEMGLDKFEWFSRGFKPLKSTQGQNDGLSQDGSLFGRCYEWRLNTLTGEEFTGSRNKYGYTQVADSVASSAAGMPKFGGLAKLYLEEPDTGSEVLNVTEQWDLKIRECH</sequence>
<dbReference type="GO" id="GO:0016121">
    <property type="term" value="P:carotene catabolic process"/>
    <property type="evidence" value="ECO:0007669"/>
    <property type="project" value="TreeGrafter"/>
</dbReference>
<evidence type="ECO:0000256" key="4">
    <source>
        <dbReference type="ARBA" id="ARBA00023004"/>
    </source>
</evidence>
<dbReference type="Pfam" id="PF03055">
    <property type="entry name" value="RPE65"/>
    <property type="match status" value="1"/>
</dbReference>
<name>A0A7N0V705_KALFE</name>
<dbReference type="InterPro" id="IPR004294">
    <property type="entry name" value="Carotenoid_Oase"/>
</dbReference>
<dbReference type="GO" id="GO:0046872">
    <property type="term" value="F:metal ion binding"/>
    <property type="evidence" value="ECO:0007669"/>
    <property type="project" value="UniProtKB-KW"/>
</dbReference>
<dbReference type="GO" id="GO:0009570">
    <property type="term" value="C:chloroplast stroma"/>
    <property type="evidence" value="ECO:0007669"/>
    <property type="project" value="TreeGrafter"/>
</dbReference>
<keyword evidence="7" id="KW-1185">Reference proteome</keyword>
<dbReference type="PANTHER" id="PTHR10543:SF149">
    <property type="entry name" value="DIOXYGENASE, PUTATIVE-RELATED"/>
    <property type="match status" value="1"/>
</dbReference>
<keyword evidence="4 5" id="KW-0408">Iron</keyword>
<evidence type="ECO:0000256" key="3">
    <source>
        <dbReference type="ARBA" id="ARBA00022964"/>
    </source>
</evidence>
<comment type="cofactor">
    <cofactor evidence="5">
        <name>Fe(2+)</name>
        <dbReference type="ChEBI" id="CHEBI:29033"/>
    </cofactor>
    <text evidence="5">Binds 1 Fe(2+) ion per subunit.</text>
</comment>
<proteinExistence type="inferred from homology"/>
<evidence type="ECO:0000256" key="1">
    <source>
        <dbReference type="ARBA" id="ARBA00006787"/>
    </source>
</evidence>
<dbReference type="AlphaFoldDB" id="A0A7N0V705"/>
<evidence type="ECO:0000256" key="5">
    <source>
        <dbReference type="PIRSR" id="PIRSR604294-1"/>
    </source>
</evidence>
<feature type="binding site" evidence="5">
    <location>
        <position position="186"/>
    </location>
    <ligand>
        <name>Fe cation</name>
        <dbReference type="ChEBI" id="CHEBI:24875"/>
        <note>catalytic</note>
    </ligand>
</feature>
<reference evidence="6" key="1">
    <citation type="submission" date="2021-01" db="UniProtKB">
        <authorList>
            <consortium name="EnsemblPlants"/>
        </authorList>
    </citation>
    <scope>IDENTIFICATION</scope>
</reference>
<keyword evidence="2 5" id="KW-0479">Metal-binding</keyword>
<evidence type="ECO:0000313" key="7">
    <source>
        <dbReference type="Proteomes" id="UP000594263"/>
    </source>
</evidence>
<dbReference type="GO" id="GO:0010436">
    <property type="term" value="F:carotenoid dioxygenase activity"/>
    <property type="evidence" value="ECO:0007669"/>
    <property type="project" value="TreeGrafter"/>
</dbReference>
<accession>A0A7N0V705</accession>
<dbReference type="Gramene" id="Kaladp0102s0098.2.v1.1">
    <property type="protein sequence ID" value="Kaladp0102s0098.2.v1.1"/>
    <property type="gene ID" value="Kaladp0102s0098.v1.1"/>
</dbReference>